<keyword evidence="7 13" id="KW-0198">Cysteine biosynthesis</keyword>
<evidence type="ECO:0000256" key="5">
    <source>
        <dbReference type="ARBA" id="ARBA00022898"/>
    </source>
</evidence>
<dbReference type="CDD" id="cd01561">
    <property type="entry name" value="CBS_like"/>
    <property type="match status" value="1"/>
</dbReference>
<evidence type="ECO:0000313" key="15">
    <source>
        <dbReference type="EMBL" id="CAG9854006.1"/>
    </source>
</evidence>
<comment type="pathway">
    <text evidence="2">Amino-acid biosynthesis; L-cysteine biosynthesis; L-cysteine from L-homocysteine and L-serine: step 1/2.</text>
</comment>
<keyword evidence="6 12" id="KW-0129">CBS domain</keyword>
<sequence length="512" mass="56170">MSNYQYRSPLNDAICTPDKKPNCPWNPKIDRSKSIHTKQDWRKTNAKILPDILAAVGNTPLVKLNKIPQKEGLKCDVFVKCEYFNPGGSVKDRMALRILEDAEKSGILKPGGTIIEPSSGNTGIGLALASAIKGYRCIICISEKISKEKEYVMNALGAEVIRCSVSASSYSPEGLFGTVHRLSKEIPGAVIFDQFSNPGNPLTHYDTTAEEIFDQCDGKVDMIVMGAGTGGTVTGVGRRFKEISPQTKIICADPIGSSFALPESINKTDVTFWEIEGMGYEFIPTVLDRNVIDQWIKVGDKDALPMARRLIKDEGLLIGASSGAMMWATIQAAKDLKKGQRVVVVLPDSIRNYLTKFACDQWMEERGLKPAVNVNNHSWWDQNVSALEISVPQTLPPNSSYEKAFDAMKKLKVDQLPVLGENGGVDGVVSMQIIVNKLVSRKAKLSDKVTDSLDRLFPRVEKTANVGLVARILEREHYVIVVDTQGSGPSKVLKPMGLITPTDLVQFIQKSG</sequence>
<evidence type="ECO:0000256" key="11">
    <source>
        <dbReference type="ARBA" id="ARBA00047490"/>
    </source>
</evidence>
<reference evidence="15" key="1">
    <citation type="submission" date="2022-01" db="EMBL/GenBank/DDBJ databases">
        <authorList>
            <person name="King R."/>
        </authorList>
    </citation>
    <scope>NUCLEOTIDE SEQUENCE</scope>
</reference>
<dbReference type="EMBL" id="OU900094">
    <property type="protein sequence ID" value="CAG9854006.1"/>
    <property type="molecule type" value="Genomic_DNA"/>
</dbReference>
<dbReference type="InterPro" id="IPR005857">
    <property type="entry name" value="Cysta_beta_synth"/>
</dbReference>
<dbReference type="AlphaFoldDB" id="A0A9N9THP2"/>
<comment type="catalytic activity">
    <reaction evidence="11 13">
        <text>L-homocysteine + L-serine = L,L-cystathionine + H2O</text>
        <dbReference type="Rhea" id="RHEA:10112"/>
        <dbReference type="ChEBI" id="CHEBI:15377"/>
        <dbReference type="ChEBI" id="CHEBI:33384"/>
        <dbReference type="ChEBI" id="CHEBI:58161"/>
        <dbReference type="ChEBI" id="CHEBI:58199"/>
        <dbReference type="EC" id="4.2.1.22"/>
    </reaction>
</comment>
<protein>
    <recommendedName>
        <fullName evidence="9 13">Cystathionine beta-synthase</fullName>
        <ecNumber evidence="4 13">4.2.1.22</ecNumber>
    </recommendedName>
</protein>
<dbReference type="PROSITE" id="PS00901">
    <property type="entry name" value="CYS_SYNTHASE"/>
    <property type="match status" value="1"/>
</dbReference>
<evidence type="ECO:0000256" key="4">
    <source>
        <dbReference type="ARBA" id="ARBA00012041"/>
    </source>
</evidence>
<keyword evidence="13" id="KW-0028">Amino-acid biosynthesis</keyword>
<evidence type="ECO:0000256" key="2">
    <source>
        <dbReference type="ARBA" id="ARBA00005003"/>
    </source>
</evidence>
<dbReference type="InterPro" id="IPR046342">
    <property type="entry name" value="CBS_dom_sf"/>
</dbReference>
<organism evidence="15 16">
    <name type="scientific">Phyllotreta striolata</name>
    <name type="common">Striped flea beetle</name>
    <name type="synonym">Crioceris striolata</name>
    <dbReference type="NCBI Taxonomy" id="444603"/>
    <lineage>
        <taxon>Eukaryota</taxon>
        <taxon>Metazoa</taxon>
        <taxon>Ecdysozoa</taxon>
        <taxon>Arthropoda</taxon>
        <taxon>Hexapoda</taxon>
        <taxon>Insecta</taxon>
        <taxon>Pterygota</taxon>
        <taxon>Neoptera</taxon>
        <taxon>Endopterygota</taxon>
        <taxon>Coleoptera</taxon>
        <taxon>Polyphaga</taxon>
        <taxon>Cucujiformia</taxon>
        <taxon>Chrysomeloidea</taxon>
        <taxon>Chrysomelidae</taxon>
        <taxon>Galerucinae</taxon>
        <taxon>Alticini</taxon>
        <taxon>Phyllotreta</taxon>
    </lineage>
</organism>
<keyword evidence="8 13" id="KW-0456">Lyase</keyword>
<dbReference type="InterPro" id="IPR001926">
    <property type="entry name" value="TrpB-like_PALP"/>
</dbReference>
<evidence type="ECO:0000256" key="10">
    <source>
        <dbReference type="ARBA" id="ARBA00045425"/>
    </source>
</evidence>
<gene>
    <name evidence="15" type="ORF">PHYEVI_LOCUS473</name>
</gene>
<dbReference type="Gene3D" id="3.10.580.10">
    <property type="entry name" value="CBS-domain"/>
    <property type="match status" value="1"/>
</dbReference>
<keyword evidence="16" id="KW-1185">Reference proteome</keyword>
<evidence type="ECO:0000313" key="16">
    <source>
        <dbReference type="Proteomes" id="UP001153712"/>
    </source>
</evidence>
<dbReference type="InterPro" id="IPR001216">
    <property type="entry name" value="P-phosphate_BS"/>
</dbReference>
<proteinExistence type="inferred from homology"/>
<dbReference type="FunFam" id="3.40.50.1100:FF:000118">
    <property type="entry name" value="Related to CYS4-cystathionine beta-synthase"/>
    <property type="match status" value="1"/>
</dbReference>
<feature type="domain" description="CBS" evidence="14">
    <location>
        <begin position="388"/>
        <end position="445"/>
    </location>
</feature>
<comment type="similarity">
    <text evidence="3 13">Belongs to the cysteine synthase/cystathionine beta-synthase family.</text>
</comment>
<dbReference type="Pfam" id="PF00571">
    <property type="entry name" value="CBS"/>
    <property type="match status" value="1"/>
</dbReference>
<evidence type="ECO:0000259" key="14">
    <source>
        <dbReference type="PROSITE" id="PS51371"/>
    </source>
</evidence>
<evidence type="ECO:0000256" key="13">
    <source>
        <dbReference type="RuleBase" id="RU361204"/>
    </source>
</evidence>
<dbReference type="SUPFAM" id="SSF54631">
    <property type="entry name" value="CBS-domain pair"/>
    <property type="match status" value="1"/>
</dbReference>
<dbReference type="GO" id="GO:0004122">
    <property type="term" value="F:cystathionine beta-synthase activity"/>
    <property type="evidence" value="ECO:0007669"/>
    <property type="project" value="UniProtKB-UniRule"/>
</dbReference>
<comment type="function">
    <text evidence="10">Hydro-lyase catalyzing the first step of the transsulfuration pathway, where the hydroxyl group of L-serine is displaced by L-homocysteine in a beta-replacement reaction to form L-cystathionine, the precursor of L-cysteine. This catabolic route allows the elimination of L-methionine and the toxic metabolite L-homocysteine. Also involved in the production of hydrogen sulfide, a gasotransmitter with signaling and cytoprotective effects on neurons.</text>
</comment>
<dbReference type="PANTHER" id="PTHR10314">
    <property type="entry name" value="CYSTATHIONINE BETA-SYNTHASE"/>
    <property type="match status" value="1"/>
</dbReference>
<dbReference type="GO" id="GO:0030170">
    <property type="term" value="F:pyridoxal phosphate binding"/>
    <property type="evidence" value="ECO:0007669"/>
    <property type="project" value="UniProtKB-ARBA"/>
</dbReference>
<dbReference type="PROSITE" id="PS51371">
    <property type="entry name" value="CBS"/>
    <property type="match status" value="1"/>
</dbReference>
<dbReference type="Proteomes" id="UP001153712">
    <property type="component" value="Chromosome 1"/>
</dbReference>
<evidence type="ECO:0000256" key="1">
    <source>
        <dbReference type="ARBA" id="ARBA00001933"/>
    </source>
</evidence>
<evidence type="ECO:0000256" key="3">
    <source>
        <dbReference type="ARBA" id="ARBA00007103"/>
    </source>
</evidence>
<evidence type="ECO:0000256" key="6">
    <source>
        <dbReference type="ARBA" id="ARBA00023122"/>
    </source>
</evidence>
<evidence type="ECO:0000256" key="7">
    <source>
        <dbReference type="ARBA" id="ARBA00023192"/>
    </source>
</evidence>
<dbReference type="InterPro" id="IPR000644">
    <property type="entry name" value="CBS_dom"/>
</dbReference>
<accession>A0A9N9THP2</accession>
<dbReference type="SMART" id="SM00116">
    <property type="entry name" value="CBS"/>
    <property type="match status" value="2"/>
</dbReference>
<dbReference type="InterPro" id="IPR036052">
    <property type="entry name" value="TrpB-like_PALP_sf"/>
</dbReference>
<dbReference type="Gene3D" id="3.40.50.1100">
    <property type="match status" value="2"/>
</dbReference>
<evidence type="ECO:0000256" key="9">
    <source>
        <dbReference type="ARBA" id="ARBA00026192"/>
    </source>
</evidence>
<keyword evidence="5 13" id="KW-0663">Pyridoxal phosphate</keyword>
<dbReference type="GO" id="GO:0005737">
    <property type="term" value="C:cytoplasm"/>
    <property type="evidence" value="ECO:0007669"/>
    <property type="project" value="InterPro"/>
</dbReference>
<dbReference type="GO" id="GO:0019343">
    <property type="term" value="P:cysteine biosynthetic process via cystathionine"/>
    <property type="evidence" value="ECO:0007669"/>
    <property type="project" value="UniProtKB-UniRule"/>
</dbReference>
<dbReference type="OrthoDB" id="728at2759"/>
<evidence type="ECO:0000256" key="8">
    <source>
        <dbReference type="ARBA" id="ARBA00023239"/>
    </source>
</evidence>
<dbReference type="SUPFAM" id="SSF53686">
    <property type="entry name" value="Tryptophan synthase beta subunit-like PLP-dependent enzymes"/>
    <property type="match status" value="1"/>
</dbReference>
<dbReference type="EC" id="4.2.1.22" evidence="4 13"/>
<comment type="cofactor">
    <cofactor evidence="1 13">
        <name>pyridoxal 5'-phosphate</name>
        <dbReference type="ChEBI" id="CHEBI:597326"/>
    </cofactor>
</comment>
<name>A0A9N9THP2_PHYSR</name>
<dbReference type="Pfam" id="PF00291">
    <property type="entry name" value="PALP"/>
    <property type="match status" value="1"/>
</dbReference>
<dbReference type="NCBIfam" id="TIGR01137">
    <property type="entry name" value="cysta_beta"/>
    <property type="match status" value="1"/>
</dbReference>
<dbReference type="InterPro" id="IPR050214">
    <property type="entry name" value="Cys_Synth/Cystath_Beta-Synth"/>
</dbReference>
<dbReference type="FunFam" id="3.40.50.1100:FF:000003">
    <property type="entry name" value="Cystathionine beta-synthase"/>
    <property type="match status" value="1"/>
</dbReference>
<dbReference type="GO" id="GO:0006535">
    <property type="term" value="P:cysteine biosynthetic process from serine"/>
    <property type="evidence" value="ECO:0007669"/>
    <property type="project" value="UniProtKB-UniRule"/>
</dbReference>
<evidence type="ECO:0000256" key="12">
    <source>
        <dbReference type="PROSITE-ProRule" id="PRU00703"/>
    </source>
</evidence>